<keyword evidence="2 4" id="KW-0195">Cyclin</keyword>
<dbReference type="FunFam" id="1.10.472.10:FF:000001">
    <property type="entry name" value="G2/mitotic-specific cyclin"/>
    <property type="match status" value="1"/>
</dbReference>
<reference evidence="7" key="1">
    <citation type="submission" date="2021-01" db="EMBL/GenBank/DDBJ databases">
        <authorList>
            <person name="Eckstrom K.M.E."/>
        </authorList>
    </citation>
    <scope>NUCLEOTIDE SEQUENCE</scope>
    <source>
        <strain evidence="7">UVCC 0001</strain>
    </source>
</reference>
<accession>A0AAD9IK06</accession>
<evidence type="ECO:0000259" key="5">
    <source>
        <dbReference type="SMART" id="SM00385"/>
    </source>
</evidence>
<dbReference type="InterPro" id="IPR013763">
    <property type="entry name" value="Cyclin-like_dom"/>
</dbReference>
<keyword evidence="8" id="KW-1185">Reference proteome</keyword>
<keyword evidence="3" id="KW-0131">Cell cycle</keyword>
<dbReference type="SMART" id="SM00385">
    <property type="entry name" value="CYCLIN"/>
    <property type="match status" value="2"/>
</dbReference>
<dbReference type="InterPro" id="IPR039361">
    <property type="entry name" value="Cyclin"/>
</dbReference>
<dbReference type="InterPro" id="IPR048258">
    <property type="entry name" value="Cyclins_cyclin-box"/>
</dbReference>
<gene>
    <name evidence="7" type="ORF">QBZ16_003933</name>
</gene>
<name>A0AAD9IK06_PROWI</name>
<dbReference type="SUPFAM" id="SSF47954">
    <property type="entry name" value="Cyclin-like"/>
    <property type="match status" value="2"/>
</dbReference>
<dbReference type="GO" id="GO:0051301">
    <property type="term" value="P:cell division"/>
    <property type="evidence" value="ECO:0007669"/>
    <property type="project" value="UniProtKB-KW"/>
</dbReference>
<protein>
    <recommendedName>
        <fullName evidence="9">Cyclin N-terminal domain-containing protein</fullName>
    </recommendedName>
</protein>
<dbReference type="PANTHER" id="PTHR10177">
    <property type="entry name" value="CYCLINS"/>
    <property type="match status" value="1"/>
</dbReference>
<dbReference type="InterPro" id="IPR004367">
    <property type="entry name" value="Cyclin_C-dom"/>
</dbReference>
<evidence type="ECO:0008006" key="9">
    <source>
        <dbReference type="Google" id="ProtNLM"/>
    </source>
</evidence>
<comment type="caution">
    <text evidence="7">The sequence shown here is derived from an EMBL/GenBank/DDBJ whole genome shotgun (WGS) entry which is preliminary data.</text>
</comment>
<dbReference type="Gene3D" id="1.10.472.10">
    <property type="entry name" value="Cyclin-like"/>
    <property type="match status" value="2"/>
</dbReference>
<evidence type="ECO:0000259" key="6">
    <source>
        <dbReference type="SMART" id="SM01332"/>
    </source>
</evidence>
<dbReference type="InterPro" id="IPR006671">
    <property type="entry name" value="Cyclin_N"/>
</dbReference>
<proteinExistence type="inferred from homology"/>
<dbReference type="PROSITE" id="PS00292">
    <property type="entry name" value="CYCLINS"/>
    <property type="match status" value="1"/>
</dbReference>
<feature type="domain" description="Cyclin C-terminal" evidence="6">
    <location>
        <begin position="221"/>
        <end position="341"/>
    </location>
</feature>
<sequence>MDKNRKRAAFEDITNAKGLQVENSFNAQPPLQQYKNPVFAGGLQDVLALRMGNVGLDGTQTTSSCGLPEAAACDIDSPDMEDALCCAEIASEIFSNLRRAELRRRPATNYMEVVQADINPLMRSILVDWLVEVAQEYRMCSDTLFLAVAFVDRYLSLRSVPRSQLQLVGVACMWVASKYEEIYPPSVDDYAYITDHTYSRTQLANAERDVLATLSFDLTQPTAKTFLRRYVKAAAAELDLTYTFEHLTAYLLELTLLDYSCLGYLPSMVAASTVLLALYTLDYRPWTATLSRYTGYSPRSLRHCAQAINELALASPTSQLPATREKYASSRQLQVSRIAMPSSLPDYIFQ</sequence>
<comment type="similarity">
    <text evidence="4">Belongs to the cyclin family.</text>
</comment>
<evidence type="ECO:0000256" key="3">
    <source>
        <dbReference type="ARBA" id="ARBA00023306"/>
    </source>
</evidence>
<evidence type="ECO:0000256" key="1">
    <source>
        <dbReference type="ARBA" id="ARBA00022618"/>
    </source>
</evidence>
<feature type="domain" description="Cyclin-like" evidence="5">
    <location>
        <begin position="225"/>
        <end position="310"/>
    </location>
</feature>
<dbReference type="InterPro" id="IPR036915">
    <property type="entry name" value="Cyclin-like_sf"/>
</dbReference>
<evidence type="ECO:0000313" key="8">
    <source>
        <dbReference type="Proteomes" id="UP001255856"/>
    </source>
</evidence>
<dbReference type="SMART" id="SM01332">
    <property type="entry name" value="Cyclin_C"/>
    <property type="match status" value="1"/>
</dbReference>
<dbReference type="AlphaFoldDB" id="A0AAD9IK06"/>
<evidence type="ECO:0000256" key="4">
    <source>
        <dbReference type="RuleBase" id="RU000383"/>
    </source>
</evidence>
<feature type="domain" description="Cyclin-like" evidence="5">
    <location>
        <begin position="128"/>
        <end position="212"/>
    </location>
</feature>
<dbReference type="EMBL" id="JASFZW010000005">
    <property type="protein sequence ID" value="KAK2078065.1"/>
    <property type="molecule type" value="Genomic_DNA"/>
</dbReference>
<dbReference type="Pfam" id="PF00134">
    <property type="entry name" value="Cyclin_N"/>
    <property type="match status" value="1"/>
</dbReference>
<dbReference type="Proteomes" id="UP001255856">
    <property type="component" value="Unassembled WGS sequence"/>
</dbReference>
<evidence type="ECO:0000256" key="2">
    <source>
        <dbReference type="ARBA" id="ARBA00023127"/>
    </source>
</evidence>
<evidence type="ECO:0000313" key="7">
    <source>
        <dbReference type="EMBL" id="KAK2078065.1"/>
    </source>
</evidence>
<dbReference type="Pfam" id="PF02984">
    <property type="entry name" value="Cyclin_C"/>
    <property type="match status" value="1"/>
</dbReference>
<organism evidence="7 8">
    <name type="scientific">Prototheca wickerhamii</name>
    <dbReference type="NCBI Taxonomy" id="3111"/>
    <lineage>
        <taxon>Eukaryota</taxon>
        <taxon>Viridiplantae</taxon>
        <taxon>Chlorophyta</taxon>
        <taxon>core chlorophytes</taxon>
        <taxon>Trebouxiophyceae</taxon>
        <taxon>Chlorellales</taxon>
        <taxon>Chlorellaceae</taxon>
        <taxon>Prototheca</taxon>
    </lineage>
</organism>
<keyword evidence="1" id="KW-0132">Cell division</keyword>